<sequence length="133" mass="14953">MFATEPLVMFVMIDRLSSFYNNLNMLYMTLMMASPMVVMMIVAMPDMFPSRRLNMLLLLGSAVAFFGSFGLIRTQTTIDDTAFLRSMIPHHSGAILMCEQASLSDAEILKLCGEIIRSQTAEIDQMKSILARK</sequence>
<evidence type="ECO:0000313" key="3">
    <source>
        <dbReference type="Proteomes" id="UP000033874"/>
    </source>
</evidence>
<dbReference type="EMBL" id="LBIC01000010">
    <property type="protein sequence ID" value="KKW90450.1"/>
    <property type="molecule type" value="Genomic_DNA"/>
</dbReference>
<reference evidence="2 3" key="1">
    <citation type="submission" date="2015-04" db="EMBL/GenBank/DDBJ databases">
        <title>Genome sequence of aromatic hydrocarbons-degrading Sphingobium chungbukense DJ77.</title>
        <authorList>
            <person name="Kim Y.-C."/>
            <person name="Chae J.-C."/>
        </authorList>
    </citation>
    <scope>NUCLEOTIDE SEQUENCE [LARGE SCALE GENOMIC DNA]</scope>
    <source>
        <strain evidence="2 3">DJ77</strain>
    </source>
</reference>
<keyword evidence="3" id="KW-1185">Reference proteome</keyword>
<feature type="domain" description="DUF305" evidence="1">
    <location>
        <begin position="79"/>
        <end position="130"/>
    </location>
</feature>
<dbReference type="InterPro" id="IPR005183">
    <property type="entry name" value="DUF305_CopM-like"/>
</dbReference>
<dbReference type="Pfam" id="PF03713">
    <property type="entry name" value="DUF305"/>
    <property type="match status" value="1"/>
</dbReference>
<organism evidence="2 3">
    <name type="scientific">Sphingobium chungbukense</name>
    <dbReference type="NCBI Taxonomy" id="56193"/>
    <lineage>
        <taxon>Bacteria</taxon>
        <taxon>Pseudomonadati</taxon>
        <taxon>Pseudomonadota</taxon>
        <taxon>Alphaproteobacteria</taxon>
        <taxon>Sphingomonadales</taxon>
        <taxon>Sphingomonadaceae</taxon>
        <taxon>Sphingobium</taxon>
    </lineage>
</organism>
<dbReference type="PANTHER" id="PTHR36933:SF1">
    <property type="entry name" value="SLL0788 PROTEIN"/>
    <property type="match status" value="1"/>
</dbReference>
<proteinExistence type="predicted"/>
<dbReference type="PATRIC" id="fig|56193.3.peg.4400"/>
<name>A0A0M3AKS4_9SPHN</name>
<protein>
    <recommendedName>
        <fullName evidence="1">DUF305 domain-containing protein</fullName>
    </recommendedName>
</protein>
<dbReference type="STRING" id="56193.YP76_20945"/>
<evidence type="ECO:0000313" key="2">
    <source>
        <dbReference type="EMBL" id="KKW90450.1"/>
    </source>
</evidence>
<dbReference type="InterPro" id="IPR012347">
    <property type="entry name" value="Ferritin-like"/>
</dbReference>
<accession>A0A0M3AKS4</accession>
<comment type="caution">
    <text evidence="2">The sequence shown here is derived from an EMBL/GenBank/DDBJ whole genome shotgun (WGS) entry which is preliminary data.</text>
</comment>
<dbReference type="Proteomes" id="UP000033874">
    <property type="component" value="Unassembled WGS sequence"/>
</dbReference>
<dbReference type="PANTHER" id="PTHR36933">
    <property type="entry name" value="SLL0788 PROTEIN"/>
    <property type="match status" value="1"/>
</dbReference>
<dbReference type="AlphaFoldDB" id="A0A0M3AKS4"/>
<gene>
    <name evidence="2" type="ORF">YP76_20945</name>
</gene>
<evidence type="ECO:0000259" key="1">
    <source>
        <dbReference type="Pfam" id="PF03713"/>
    </source>
</evidence>
<dbReference type="Gene3D" id="1.20.1260.10">
    <property type="match status" value="1"/>
</dbReference>